<comment type="caution">
    <text evidence="5">The sequence shown here is derived from an EMBL/GenBank/DDBJ whole genome shotgun (WGS) entry which is preliminary data.</text>
</comment>
<feature type="transmembrane region" description="Helical" evidence="3">
    <location>
        <begin position="233"/>
        <end position="256"/>
    </location>
</feature>
<feature type="compositionally biased region" description="Basic and acidic residues" evidence="2">
    <location>
        <begin position="75"/>
        <end position="97"/>
    </location>
</feature>
<evidence type="ECO:0000259" key="4">
    <source>
        <dbReference type="Pfam" id="PF00892"/>
    </source>
</evidence>
<dbReference type="Proteomes" id="UP001445335">
    <property type="component" value="Unassembled WGS sequence"/>
</dbReference>
<dbReference type="Pfam" id="PF00892">
    <property type="entry name" value="EamA"/>
    <property type="match status" value="1"/>
</dbReference>
<keyword evidence="3" id="KW-0472">Membrane</keyword>
<feature type="transmembrane region" description="Helical" evidence="3">
    <location>
        <begin position="325"/>
        <end position="342"/>
    </location>
</feature>
<organism evidence="5 6">
    <name type="scientific">Elliptochloris bilobata</name>
    <dbReference type="NCBI Taxonomy" id="381761"/>
    <lineage>
        <taxon>Eukaryota</taxon>
        <taxon>Viridiplantae</taxon>
        <taxon>Chlorophyta</taxon>
        <taxon>core chlorophytes</taxon>
        <taxon>Trebouxiophyceae</taxon>
        <taxon>Trebouxiophyceae incertae sedis</taxon>
        <taxon>Elliptochloris clade</taxon>
        <taxon>Elliptochloris</taxon>
    </lineage>
</organism>
<dbReference type="SUPFAM" id="SSF103481">
    <property type="entry name" value="Multidrug resistance efflux transporter EmrE"/>
    <property type="match status" value="1"/>
</dbReference>
<feature type="transmembrane region" description="Helical" evidence="3">
    <location>
        <begin position="105"/>
        <end position="129"/>
    </location>
</feature>
<feature type="domain" description="EamA" evidence="4">
    <location>
        <begin position="77"/>
        <end position="175"/>
    </location>
</feature>
<dbReference type="InterPro" id="IPR037185">
    <property type="entry name" value="EmrE-like"/>
</dbReference>
<keyword evidence="3" id="KW-0812">Transmembrane</keyword>
<feature type="transmembrane region" description="Helical" evidence="3">
    <location>
        <begin position="160"/>
        <end position="181"/>
    </location>
</feature>
<comment type="similarity">
    <text evidence="1">Belongs to the drug/metabolite transporter (DMT) superfamily. Plant drug/metabolite exporter (P-DME) (TC 2.A.7.4) family.</text>
</comment>
<proteinExistence type="inferred from homology"/>
<dbReference type="EMBL" id="JALJOU010000004">
    <property type="protein sequence ID" value="KAK9843952.1"/>
    <property type="molecule type" value="Genomic_DNA"/>
</dbReference>
<dbReference type="InterPro" id="IPR000620">
    <property type="entry name" value="EamA_dom"/>
</dbReference>
<gene>
    <name evidence="5" type="ORF">WJX81_000335</name>
</gene>
<dbReference type="PANTHER" id="PTHR13146:SF3">
    <property type="entry name" value="EAMA DOMAIN-CONTAINING PROTEIN"/>
    <property type="match status" value="1"/>
</dbReference>
<dbReference type="PANTHER" id="PTHR13146">
    <property type="match status" value="1"/>
</dbReference>
<sequence>MESFKVFSLVGMLIFGTLSSIFSKIVYQTEGKDLNGHTKLFRKPWATTSLMFLAMAFCLPIGAAVRARKRRQQRRAAEHDSSTPLLDSHHNGGDGEEKHTSIRSILMLALPMAFDLVATLLMSVGLLYVTASIYQMLRGAEILFSALFAVTFLHRPLNKLHYLGIAACTVGIVVVGSSSFLGSGDKDKEAGNGMGGDASQVLLGMLLIIVAQAMQAAQVTMEDYAMSSVKLEPLTVVGIEGLLGTAALFLVLMPIVQFLPGPEGEGIHEDSLESLHMLTHSIPRWAIPAVLAANSLTLLGYNVAGMFVTSELGAVTRTVFESARTLFVWLGDLLLFYTPLGLNGKLGEAWDRSSYVQAAGFAVLVTGTLVYARGDQKEEDELRAKHSHHRPVRAVPEVTDYIMSGAKAEDMQLACYVSA</sequence>
<reference evidence="5 6" key="1">
    <citation type="journal article" date="2024" name="Nat. Commun.">
        <title>Phylogenomics reveals the evolutionary origins of lichenization in chlorophyte algae.</title>
        <authorList>
            <person name="Puginier C."/>
            <person name="Libourel C."/>
            <person name="Otte J."/>
            <person name="Skaloud P."/>
            <person name="Haon M."/>
            <person name="Grisel S."/>
            <person name="Petersen M."/>
            <person name="Berrin J.G."/>
            <person name="Delaux P.M."/>
            <person name="Dal Grande F."/>
            <person name="Keller J."/>
        </authorList>
    </citation>
    <scope>NUCLEOTIDE SEQUENCE [LARGE SCALE GENOMIC DNA]</scope>
    <source>
        <strain evidence="5 6">SAG 245.80</strain>
    </source>
</reference>
<protein>
    <recommendedName>
        <fullName evidence="4">EamA domain-containing protein</fullName>
    </recommendedName>
</protein>
<evidence type="ECO:0000313" key="5">
    <source>
        <dbReference type="EMBL" id="KAK9843952.1"/>
    </source>
</evidence>
<feature type="transmembrane region" description="Helical" evidence="3">
    <location>
        <begin position="285"/>
        <end position="304"/>
    </location>
</feature>
<accession>A0AAW1SDN3</accession>
<evidence type="ECO:0000256" key="3">
    <source>
        <dbReference type="SAM" id="Phobius"/>
    </source>
</evidence>
<evidence type="ECO:0000313" key="6">
    <source>
        <dbReference type="Proteomes" id="UP001445335"/>
    </source>
</evidence>
<dbReference type="GO" id="GO:0016020">
    <property type="term" value="C:membrane"/>
    <property type="evidence" value="ECO:0007669"/>
    <property type="project" value="InterPro"/>
</dbReference>
<feature type="transmembrane region" description="Helical" evidence="3">
    <location>
        <begin position="201"/>
        <end position="221"/>
    </location>
</feature>
<keyword evidence="6" id="KW-1185">Reference proteome</keyword>
<dbReference type="AlphaFoldDB" id="A0AAW1SDN3"/>
<evidence type="ECO:0000256" key="1">
    <source>
        <dbReference type="ARBA" id="ARBA00007635"/>
    </source>
</evidence>
<feature type="transmembrane region" description="Helical" evidence="3">
    <location>
        <begin position="354"/>
        <end position="372"/>
    </location>
</feature>
<feature type="transmembrane region" description="Helical" evidence="3">
    <location>
        <begin position="135"/>
        <end position="153"/>
    </location>
</feature>
<name>A0AAW1SDN3_9CHLO</name>
<keyword evidence="3" id="KW-1133">Transmembrane helix</keyword>
<evidence type="ECO:0000256" key="2">
    <source>
        <dbReference type="SAM" id="MobiDB-lite"/>
    </source>
</evidence>
<feature type="transmembrane region" description="Helical" evidence="3">
    <location>
        <begin position="47"/>
        <end position="65"/>
    </location>
</feature>
<feature type="region of interest" description="Disordered" evidence="2">
    <location>
        <begin position="72"/>
        <end position="97"/>
    </location>
</feature>